<organism evidence="4 5">
    <name type="scientific">Nocardia terpenica</name>
    <dbReference type="NCBI Taxonomy" id="455432"/>
    <lineage>
        <taxon>Bacteria</taxon>
        <taxon>Bacillati</taxon>
        <taxon>Actinomycetota</taxon>
        <taxon>Actinomycetes</taxon>
        <taxon>Mycobacteriales</taxon>
        <taxon>Nocardiaceae</taxon>
        <taxon>Nocardia</taxon>
    </lineage>
</organism>
<dbReference type="Gene3D" id="3.40.50.1110">
    <property type="entry name" value="SGNH hydrolase"/>
    <property type="match status" value="1"/>
</dbReference>
<evidence type="ECO:0000256" key="2">
    <source>
        <dbReference type="PIRSR" id="PIRSR637460-2"/>
    </source>
</evidence>
<accession>A0A291RTA7</accession>
<dbReference type="KEGG" id="ntp:CRH09_34485"/>
<dbReference type="SUPFAM" id="SSF52266">
    <property type="entry name" value="SGNH hydrolase"/>
    <property type="match status" value="1"/>
</dbReference>
<keyword evidence="2" id="KW-1015">Disulfide bond</keyword>
<dbReference type="PANTHER" id="PTHR37981:SF1">
    <property type="entry name" value="SGNH HYDROLASE-TYPE ESTERASE DOMAIN-CONTAINING PROTEIN"/>
    <property type="match status" value="1"/>
</dbReference>
<feature type="disulfide bond" evidence="2">
    <location>
        <begin position="226"/>
        <end position="275"/>
    </location>
</feature>
<dbReference type="AlphaFoldDB" id="A0A291RTA7"/>
<proteinExistence type="predicted"/>
<dbReference type="InterPro" id="IPR036514">
    <property type="entry name" value="SGNH_hydro_sf"/>
</dbReference>
<evidence type="ECO:0000256" key="1">
    <source>
        <dbReference type="PIRSR" id="PIRSR637460-1"/>
    </source>
</evidence>
<dbReference type="PANTHER" id="PTHR37981">
    <property type="entry name" value="LIPASE 2"/>
    <property type="match status" value="1"/>
</dbReference>
<feature type="disulfide bond" evidence="2">
    <location>
        <begin position="86"/>
        <end position="111"/>
    </location>
</feature>
<dbReference type="GO" id="GO:0004806">
    <property type="term" value="F:triacylglycerol lipase activity"/>
    <property type="evidence" value="ECO:0007669"/>
    <property type="project" value="TreeGrafter"/>
</dbReference>
<evidence type="ECO:0000313" key="5">
    <source>
        <dbReference type="Proteomes" id="UP000221961"/>
    </source>
</evidence>
<dbReference type="GO" id="GO:0019433">
    <property type="term" value="P:triglyceride catabolic process"/>
    <property type="evidence" value="ECO:0007669"/>
    <property type="project" value="TreeGrafter"/>
</dbReference>
<dbReference type="InterPro" id="IPR037460">
    <property type="entry name" value="SEST-like"/>
</dbReference>
<protein>
    <recommendedName>
        <fullName evidence="3">SGNH hydrolase-type esterase domain-containing protein</fullName>
    </recommendedName>
</protein>
<gene>
    <name evidence="4" type="ORF">CRH09_34485</name>
</gene>
<name>A0A291RTA7_9NOCA</name>
<dbReference type="Proteomes" id="UP000221961">
    <property type="component" value="Chromosome"/>
</dbReference>
<dbReference type="InterPro" id="IPR013830">
    <property type="entry name" value="SGNH_hydro"/>
</dbReference>
<feature type="domain" description="SGNH hydrolase-type esterase" evidence="3">
    <location>
        <begin position="63"/>
        <end position="307"/>
    </location>
</feature>
<feature type="active site" evidence="1">
    <location>
        <position position="301"/>
    </location>
</feature>
<feature type="disulfide bond" evidence="2">
    <location>
        <begin position="162"/>
        <end position="172"/>
    </location>
</feature>
<feature type="active site" description="Nucleophile" evidence="1">
    <location>
        <position position="67"/>
    </location>
</feature>
<reference evidence="4 5" key="1">
    <citation type="submission" date="2017-10" db="EMBL/GenBank/DDBJ databases">
        <title>Comparative genomics between pathogenic Norcardia.</title>
        <authorList>
            <person name="Zeng L."/>
        </authorList>
    </citation>
    <scope>NUCLEOTIDE SEQUENCE [LARGE SCALE GENOMIC DNA]</scope>
    <source>
        <strain evidence="4 5">NC_YFY_NT001</strain>
    </source>
</reference>
<dbReference type="EMBL" id="CP023778">
    <property type="protein sequence ID" value="ATL70530.1"/>
    <property type="molecule type" value="Genomic_DNA"/>
</dbReference>
<evidence type="ECO:0000313" key="4">
    <source>
        <dbReference type="EMBL" id="ATL70530.1"/>
    </source>
</evidence>
<dbReference type="Pfam" id="PF13472">
    <property type="entry name" value="Lipase_GDSL_2"/>
    <property type="match status" value="1"/>
</dbReference>
<dbReference type="CDD" id="cd01823">
    <property type="entry name" value="SEST_like"/>
    <property type="match status" value="1"/>
</dbReference>
<evidence type="ECO:0000259" key="3">
    <source>
        <dbReference type="Pfam" id="PF13472"/>
    </source>
</evidence>
<sequence>MFAGNCPRGRYFGATFHWTYVHIGSGWGVTVRKTSLFAIGCAAAALLSPGRAAAAPAVTEYVALGDSWAADATVTQATAADAPLGCYQSRRDYAKQIAAALAIPVLRDATCGGAETADLTGAQGTLTGDNAPQFDRLTPSTDLVTLEIGGNDAGLAVAVQDCLTIDPTATPCQDRYVPSGIDRMSANIAATEPKVTAAITGIRARSPHARILLIDYFEGVRTDRGCWPVVPISDVDAAWLGRKLVELNAMLARVAAATGVEFVDTYGDSGGHDACRSVGTRWVEGLIPLSGNPPGPAVPFHPNQLGADHQARSILAALGR</sequence>